<dbReference type="AlphaFoldDB" id="A0A3A5MRS6"/>
<reference evidence="1 2" key="1">
    <citation type="submission" date="2018-09" db="EMBL/GenBank/DDBJ databases">
        <title>Novel species of Cryobacterium.</title>
        <authorList>
            <person name="Liu Q."/>
            <person name="Xin Y.-H."/>
        </authorList>
    </citation>
    <scope>NUCLEOTIDE SEQUENCE [LARGE SCALE GENOMIC DNA]</scope>
    <source>
        <strain evidence="1 2">Hh39</strain>
    </source>
</reference>
<proteinExistence type="predicted"/>
<comment type="caution">
    <text evidence="1">The sequence shown here is derived from an EMBL/GenBank/DDBJ whole genome shotgun (WGS) entry which is preliminary data.</text>
</comment>
<sequence>MSKITNTLNRIARALGEDPLMNRAYNRAESAELVRAAEFQIDKHWGTDMHDAISMWFSDRLAELELA</sequence>
<keyword evidence="2" id="KW-1185">Reference proteome</keyword>
<gene>
    <name evidence="1" type="ORF">D6T64_11890</name>
</gene>
<evidence type="ECO:0000313" key="1">
    <source>
        <dbReference type="EMBL" id="RJT88084.1"/>
    </source>
</evidence>
<accession>A0A3A5MRS6</accession>
<dbReference type="Proteomes" id="UP000272015">
    <property type="component" value="Unassembled WGS sequence"/>
</dbReference>
<protein>
    <submittedName>
        <fullName evidence="1">Uncharacterized protein</fullName>
    </submittedName>
</protein>
<dbReference type="RefSeq" id="WP_119974892.1">
    <property type="nucleotide sequence ID" value="NZ_JBHSQA010000012.1"/>
</dbReference>
<organism evidence="1 2">
    <name type="scientific">Cryobacterium melibiosiphilum</name>
    <dbReference type="NCBI Taxonomy" id="995039"/>
    <lineage>
        <taxon>Bacteria</taxon>
        <taxon>Bacillati</taxon>
        <taxon>Actinomycetota</taxon>
        <taxon>Actinomycetes</taxon>
        <taxon>Micrococcales</taxon>
        <taxon>Microbacteriaceae</taxon>
        <taxon>Cryobacterium</taxon>
    </lineage>
</organism>
<name>A0A3A5MRS6_9MICO</name>
<dbReference type="EMBL" id="QZVS01000085">
    <property type="protein sequence ID" value="RJT88084.1"/>
    <property type="molecule type" value="Genomic_DNA"/>
</dbReference>
<evidence type="ECO:0000313" key="2">
    <source>
        <dbReference type="Proteomes" id="UP000272015"/>
    </source>
</evidence>